<protein>
    <recommendedName>
        <fullName evidence="4">CUE domain-containing protein</fullName>
    </recommendedName>
</protein>
<dbReference type="OMA" id="TVNRFME"/>
<dbReference type="Proteomes" id="UP000002258">
    <property type="component" value="Chromosome 5"/>
</dbReference>
<evidence type="ECO:0000313" key="6">
    <source>
        <dbReference type="Proteomes" id="UP000002258"/>
    </source>
</evidence>
<organism evidence="5 6">
    <name type="scientific">Scheffersomyces stipitis (strain ATCC 58785 / CBS 6054 / NBRC 10063 / NRRL Y-11545)</name>
    <name type="common">Yeast</name>
    <name type="synonym">Pichia stipitis</name>
    <dbReference type="NCBI Taxonomy" id="322104"/>
    <lineage>
        <taxon>Eukaryota</taxon>
        <taxon>Fungi</taxon>
        <taxon>Dikarya</taxon>
        <taxon>Ascomycota</taxon>
        <taxon>Saccharomycotina</taxon>
        <taxon>Pichiomycetes</taxon>
        <taxon>Debaryomycetaceae</taxon>
        <taxon>Scheffersomyces</taxon>
    </lineage>
</organism>
<feature type="compositionally biased region" description="Polar residues" evidence="2">
    <location>
        <begin position="116"/>
        <end position="128"/>
    </location>
</feature>
<feature type="transmembrane region" description="Helical" evidence="3">
    <location>
        <begin position="6"/>
        <end position="23"/>
    </location>
</feature>
<feature type="compositionally biased region" description="Polar residues" evidence="2">
    <location>
        <begin position="141"/>
        <end position="150"/>
    </location>
</feature>
<keyword evidence="1" id="KW-0833">Ubl conjugation pathway</keyword>
<sequence length="203" mass="22025">MDSSTVIFVATLAIAFIFLRWLIAPIPQSNEFNIAEAAGNTSTGQESNNSSNASNTGNARSRRRPVTDSMVEVVQTIAPGLTRDQIVFDLSNTGSVELTINRYMELGNLPYPPNSARGTNSASSNEIHSQSQSQASSRSATEATMESNSSPKEDLAVGDSTSSSWEADKSERSVSLHRRKQEMIVAARRRLEASLKNELDLSQ</sequence>
<reference evidence="5 6" key="1">
    <citation type="journal article" date="2007" name="Nat. Biotechnol.">
        <title>Genome sequence of the lignocellulose-bioconverting and xylose-fermenting yeast Pichia stipitis.</title>
        <authorList>
            <person name="Jeffries T.W."/>
            <person name="Grigoriev I.V."/>
            <person name="Grimwood J."/>
            <person name="Laplaza J.M."/>
            <person name="Aerts A."/>
            <person name="Salamov A."/>
            <person name="Schmutz J."/>
            <person name="Lindquist E."/>
            <person name="Dehal P."/>
            <person name="Shapiro H."/>
            <person name="Jin Y.S."/>
            <person name="Passoth V."/>
            <person name="Richardson P.M."/>
        </authorList>
    </citation>
    <scope>NUCLEOTIDE SEQUENCE [LARGE SCALE GENOMIC DNA]</scope>
    <source>
        <strain evidence="6">ATCC 58785 / CBS 6054 / NBRC 10063 / NRRL Y-11545</strain>
    </source>
</reference>
<proteinExistence type="predicted"/>
<dbReference type="SMART" id="SM00546">
    <property type="entry name" value="CUE"/>
    <property type="match status" value="1"/>
</dbReference>
<dbReference type="InterPro" id="IPR003892">
    <property type="entry name" value="CUE"/>
</dbReference>
<feature type="region of interest" description="Disordered" evidence="2">
    <location>
        <begin position="110"/>
        <end position="180"/>
    </location>
</feature>
<dbReference type="eggNOG" id="ENOG502S35Z">
    <property type="taxonomic scope" value="Eukaryota"/>
</dbReference>
<keyword evidence="6" id="KW-1185">Reference proteome</keyword>
<feature type="compositionally biased region" description="Low complexity" evidence="2">
    <location>
        <begin position="129"/>
        <end position="140"/>
    </location>
</feature>
<feature type="region of interest" description="Disordered" evidence="2">
    <location>
        <begin position="40"/>
        <end position="68"/>
    </location>
</feature>
<feature type="domain" description="CUE" evidence="4">
    <location>
        <begin position="66"/>
        <end position="108"/>
    </location>
</feature>
<dbReference type="AlphaFoldDB" id="A3LVB3"/>
<evidence type="ECO:0000259" key="4">
    <source>
        <dbReference type="PROSITE" id="PS51140"/>
    </source>
</evidence>
<dbReference type="KEGG" id="pic:PICST_59814"/>
<evidence type="ECO:0000256" key="2">
    <source>
        <dbReference type="SAM" id="MobiDB-lite"/>
    </source>
</evidence>
<dbReference type="Gene3D" id="1.10.8.10">
    <property type="entry name" value="DNA helicase RuvA subunit, C-terminal domain"/>
    <property type="match status" value="1"/>
</dbReference>
<dbReference type="HOGENOM" id="CLU_115919_0_0_1"/>
<name>A3LVB3_PICST</name>
<gene>
    <name evidence="5" type="ORF">PICST_59814</name>
</gene>
<accession>A3LVB3</accession>
<dbReference type="Pfam" id="PF02845">
    <property type="entry name" value="CUE"/>
    <property type="match status" value="1"/>
</dbReference>
<keyword evidence="3" id="KW-0472">Membrane</keyword>
<keyword evidence="3" id="KW-1133">Transmembrane helix</keyword>
<dbReference type="GeneID" id="4839360"/>
<dbReference type="GO" id="GO:0043130">
    <property type="term" value="F:ubiquitin binding"/>
    <property type="evidence" value="ECO:0007669"/>
    <property type="project" value="InterPro"/>
</dbReference>
<dbReference type="FunCoup" id="A3LVB3">
    <property type="interactions" value="102"/>
</dbReference>
<dbReference type="EMBL" id="CP000499">
    <property type="protein sequence ID" value="ABN66749.2"/>
    <property type="molecule type" value="Genomic_DNA"/>
</dbReference>
<dbReference type="RefSeq" id="XP_001384778.2">
    <property type="nucleotide sequence ID" value="XM_001384741.1"/>
</dbReference>
<dbReference type="PROSITE" id="PS51140">
    <property type="entry name" value="CUE"/>
    <property type="match status" value="1"/>
</dbReference>
<dbReference type="InParanoid" id="A3LVB3"/>
<feature type="compositionally biased region" description="Low complexity" evidence="2">
    <location>
        <begin position="47"/>
        <end position="59"/>
    </location>
</feature>
<dbReference type="CDD" id="cd14424">
    <property type="entry name" value="CUE_Cue1p_like"/>
    <property type="match status" value="1"/>
</dbReference>
<evidence type="ECO:0000256" key="3">
    <source>
        <dbReference type="SAM" id="Phobius"/>
    </source>
</evidence>
<dbReference type="OrthoDB" id="3824970at2759"/>
<keyword evidence="3" id="KW-0812">Transmembrane</keyword>
<evidence type="ECO:0000313" key="5">
    <source>
        <dbReference type="EMBL" id="ABN66749.2"/>
    </source>
</evidence>
<evidence type="ECO:0000256" key="1">
    <source>
        <dbReference type="ARBA" id="ARBA00022786"/>
    </source>
</evidence>
<dbReference type="STRING" id="322104.A3LVB3"/>